<protein>
    <submittedName>
        <fullName evidence="2">CLUMA_CG000754, isoform A</fullName>
    </submittedName>
</protein>
<keyword evidence="3" id="KW-1185">Reference proteome</keyword>
<feature type="region of interest" description="Disordered" evidence="1">
    <location>
        <begin position="40"/>
        <end position="75"/>
    </location>
</feature>
<dbReference type="AlphaFoldDB" id="A0A1J1HFY1"/>
<proteinExistence type="predicted"/>
<evidence type="ECO:0000313" key="3">
    <source>
        <dbReference type="Proteomes" id="UP000183832"/>
    </source>
</evidence>
<sequence>MENIFGSNGRKKNFSISHSGRFKNRVKKRISITEQIWIEPNENTERSKASSEVQKSVTEAKNDENKCHGLSTNVYNNDKKLSNDKYIRETVNSKK</sequence>
<name>A0A1J1HFY1_9DIPT</name>
<dbReference type="OrthoDB" id="10582801at2759"/>
<evidence type="ECO:0000256" key="1">
    <source>
        <dbReference type="SAM" id="MobiDB-lite"/>
    </source>
</evidence>
<dbReference type="Proteomes" id="UP000183832">
    <property type="component" value="Unassembled WGS sequence"/>
</dbReference>
<dbReference type="EMBL" id="CVRI01000002">
    <property type="protein sequence ID" value="CRK86933.1"/>
    <property type="molecule type" value="Genomic_DNA"/>
</dbReference>
<accession>A0A1J1HFY1</accession>
<gene>
    <name evidence="2" type="ORF">CLUMA_CG000754</name>
</gene>
<evidence type="ECO:0000313" key="2">
    <source>
        <dbReference type="EMBL" id="CRK86933.1"/>
    </source>
</evidence>
<reference evidence="2 3" key="1">
    <citation type="submission" date="2015-04" db="EMBL/GenBank/DDBJ databases">
        <authorList>
            <person name="Syromyatnikov M.Y."/>
            <person name="Popov V.N."/>
        </authorList>
    </citation>
    <scope>NUCLEOTIDE SEQUENCE [LARGE SCALE GENOMIC DNA]</scope>
</reference>
<feature type="compositionally biased region" description="Basic and acidic residues" evidence="1">
    <location>
        <begin position="58"/>
        <end position="67"/>
    </location>
</feature>
<organism evidence="2 3">
    <name type="scientific">Clunio marinus</name>
    <dbReference type="NCBI Taxonomy" id="568069"/>
    <lineage>
        <taxon>Eukaryota</taxon>
        <taxon>Metazoa</taxon>
        <taxon>Ecdysozoa</taxon>
        <taxon>Arthropoda</taxon>
        <taxon>Hexapoda</taxon>
        <taxon>Insecta</taxon>
        <taxon>Pterygota</taxon>
        <taxon>Neoptera</taxon>
        <taxon>Endopterygota</taxon>
        <taxon>Diptera</taxon>
        <taxon>Nematocera</taxon>
        <taxon>Chironomoidea</taxon>
        <taxon>Chironomidae</taxon>
        <taxon>Clunio</taxon>
    </lineage>
</organism>